<comment type="caution">
    <text evidence="9">The sequence shown here is derived from an EMBL/GenBank/DDBJ whole genome shotgun (WGS) entry which is preliminary data.</text>
</comment>
<dbReference type="InterPro" id="IPR000387">
    <property type="entry name" value="Tyr_Pase_dom"/>
</dbReference>
<evidence type="ECO:0000259" key="7">
    <source>
        <dbReference type="PROSITE" id="PS50054"/>
    </source>
</evidence>
<evidence type="ECO:0000256" key="1">
    <source>
        <dbReference type="ARBA" id="ARBA00007315"/>
    </source>
</evidence>
<accession>A0A8S9YF10</accession>
<evidence type="ECO:0000256" key="5">
    <source>
        <dbReference type="SAM" id="MobiDB-lite"/>
    </source>
</evidence>
<feature type="compositionally biased region" description="Polar residues" evidence="5">
    <location>
        <begin position="502"/>
        <end position="515"/>
    </location>
</feature>
<gene>
    <name evidence="9" type="ORF">EG68_07493</name>
</gene>
<keyword evidence="3" id="KW-0378">Hydrolase</keyword>
<dbReference type="InterPro" id="IPR029021">
    <property type="entry name" value="Prot-tyrosine_phosphatase-like"/>
</dbReference>
<dbReference type="Gene3D" id="3.90.190.10">
    <property type="entry name" value="Protein tyrosine phosphatase superfamily"/>
    <property type="match status" value="2"/>
</dbReference>
<dbReference type="SMART" id="SM00195">
    <property type="entry name" value="DSPc"/>
    <property type="match status" value="1"/>
</dbReference>
<feature type="region of interest" description="Disordered" evidence="5">
    <location>
        <begin position="468"/>
        <end position="533"/>
    </location>
</feature>
<dbReference type="GO" id="GO:0004725">
    <property type="term" value="F:protein tyrosine phosphatase activity"/>
    <property type="evidence" value="ECO:0007669"/>
    <property type="project" value="UniProtKB-EC"/>
</dbReference>
<feature type="domain" description="Tyrosine specific protein phosphatases" evidence="8">
    <location>
        <begin position="276"/>
        <end position="338"/>
    </location>
</feature>
<evidence type="ECO:0000256" key="6">
    <source>
        <dbReference type="SAM" id="SignalP"/>
    </source>
</evidence>
<dbReference type="CDD" id="cd17657">
    <property type="entry name" value="CDC14_N"/>
    <property type="match status" value="1"/>
</dbReference>
<feature type="compositionally biased region" description="Low complexity" evidence="5">
    <location>
        <begin position="838"/>
        <end position="854"/>
    </location>
</feature>
<dbReference type="InterPro" id="IPR044506">
    <property type="entry name" value="CDC14_C"/>
</dbReference>
<feature type="chain" id="PRO_5035731664" description="protein-tyrosine-phosphatase" evidence="6">
    <location>
        <begin position="22"/>
        <end position="960"/>
    </location>
</feature>
<dbReference type="InterPro" id="IPR029260">
    <property type="entry name" value="DSPn"/>
</dbReference>
<dbReference type="PANTHER" id="PTHR23339">
    <property type="entry name" value="TYROSINE SPECIFIC PROTEIN PHOSPHATASE AND DUAL SPECIFICITY PROTEIN PHOSPHATASE"/>
    <property type="match status" value="1"/>
</dbReference>
<dbReference type="PROSITE" id="PS50054">
    <property type="entry name" value="TYR_PHOSPHATASE_DUAL"/>
    <property type="match status" value="1"/>
</dbReference>
<feature type="compositionally biased region" description="Polar residues" evidence="5">
    <location>
        <begin position="708"/>
        <end position="719"/>
    </location>
</feature>
<feature type="domain" description="Tyrosine-protein phosphatase" evidence="7">
    <location>
        <begin position="193"/>
        <end position="352"/>
    </location>
</feature>
<name>A0A8S9YF10_9TREM</name>
<dbReference type="EMBL" id="JTDE01021233">
    <property type="protein sequence ID" value="KAF7233210.1"/>
    <property type="molecule type" value="Genomic_DNA"/>
</dbReference>
<evidence type="ECO:0000256" key="3">
    <source>
        <dbReference type="ARBA" id="ARBA00022801"/>
    </source>
</evidence>
<feature type="signal peptide" evidence="6">
    <location>
        <begin position="1"/>
        <end position="21"/>
    </location>
</feature>
<feature type="region of interest" description="Disordered" evidence="5">
    <location>
        <begin position="792"/>
        <end position="854"/>
    </location>
</feature>
<evidence type="ECO:0000256" key="2">
    <source>
        <dbReference type="ARBA" id="ARBA00013064"/>
    </source>
</evidence>
<proteinExistence type="inferred from homology"/>
<dbReference type="InterPro" id="IPR050561">
    <property type="entry name" value="PTP"/>
</dbReference>
<dbReference type="OrthoDB" id="266663at2759"/>
<dbReference type="Proteomes" id="UP000822476">
    <property type="component" value="Unassembled WGS sequence"/>
</dbReference>
<organism evidence="9 10">
    <name type="scientific">Paragonimus skrjabini miyazakii</name>
    <dbReference type="NCBI Taxonomy" id="59628"/>
    <lineage>
        <taxon>Eukaryota</taxon>
        <taxon>Metazoa</taxon>
        <taxon>Spiralia</taxon>
        <taxon>Lophotrochozoa</taxon>
        <taxon>Platyhelminthes</taxon>
        <taxon>Trematoda</taxon>
        <taxon>Digenea</taxon>
        <taxon>Plagiorchiida</taxon>
        <taxon>Troglotremata</taxon>
        <taxon>Troglotrematidae</taxon>
        <taxon>Paragonimus</taxon>
    </lineage>
</organism>
<dbReference type="Pfam" id="PF14671">
    <property type="entry name" value="DSPn"/>
    <property type="match status" value="1"/>
</dbReference>
<evidence type="ECO:0000256" key="4">
    <source>
        <dbReference type="ARBA" id="ARBA00022912"/>
    </source>
</evidence>
<dbReference type="InterPro" id="IPR020422">
    <property type="entry name" value="TYR_PHOSPHATASE_DUAL_dom"/>
</dbReference>
<dbReference type="SUPFAM" id="SSF52799">
    <property type="entry name" value="(Phosphotyrosine protein) phosphatases II"/>
    <property type="match status" value="2"/>
</dbReference>
<evidence type="ECO:0000259" key="8">
    <source>
        <dbReference type="PROSITE" id="PS50056"/>
    </source>
</evidence>
<keyword evidence="10" id="KW-1185">Reference proteome</keyword>
<evidence type="ECO:0000313" key="10">
    <source>
        <dbReference type="Proteomes" id="UP000822476"/>
    </source>
</evidence>
<dbReference type="PROSITE" id="PS50056">
    <property type="entry name" value="TYR_PHOSPHATASE_2"/>
    <property type="match status" value="1"/>
</dbReference>
<dbReference type="Pfam" id="PF22785">
    <property type="entry name" value="Tc-R-P"/>
    <property type="match status" value="1"/>
</dbReference>
<protein>
    <recommendedName>
        <fullName evidence="2">protein-tyrosine-phosphatase</fullName>
        <ecNumber evidence="2">3.1.3.48</ecNumber>
    </recommendedName>
</protein>
<dbReference type="AlphaFoldDB" id="A0A8S9YF10"/>
<dbReference type="PROSITE" id="PS00383">
    <property type="entry name" value="TYR_PHOSPHATASE_1"/>
    <property type="match status" value="1"/>
</dbReference>
<keyword evidence="6" id="KW-0732">Signal</keyword>
<sequence>MRMTIVYAGGELLLIASGVWSLDRYTPLYNGNRLYFATSNFHPRATQGIHFFSIDEELIYEGFFLDFGPLNLAQLYKYCCKLERKSKSFQLNKKKIVHYTLNDAKKRVNAAFLMGAYQIIYLRRTPEDAYRHLCSNDAHPFLSFRDASMGPSVYRLTLLDCLCAVSKAVNNRFLDFANFNLDEYEHYEKVENGDLTWIVPNKFIAFCGPHAQSKVENYYPLHAPEAYIPYFRKNNVTTIIRLNRKVYDARRFTDHGFAHYDLFFTDGSCPSDEILERFLHICERSVGAVAVHCKAGLGRTGTLIGCYLMKHYQFTSHEAIAWCRICRPGSIIGPQQQWMDLKQAECWQSGELYRAAQRNAAEQSTTCVRTSEAHRDLAPSCDVSGERRVTEQVRSNSIQPILNPITSNTTAAASGDSTTMLPLALTNLPGSSLSLYEPLASMDLPPAASKRSVPDLSIPTPNRACSVRNRTVDESGENQSRTLNGGSPPIGRFHIVDKTHHSGNGDQRNEPTARTTIRIGKPPPDTQCKTSEPLTQGDQLNRVKVLRRQLQQLPTEAEHIAVKHPLSNSFDLHNVDRPQALGDNPNEAIVLRSIRCPRLSSQPPVSNLMAVGKPVLVGPRTRSSSRLSGAAMEQVSSRQASYEGLPCAQNSTFTVKINSTQPVKRRVKRSFSVRDPASKLKPPAPPPPVFSDLSKDNNSVGVGPGTILPTSDVSANTVERTSDKKPPYLVKALKSQKDSRSKLQQLSMVQADEITSRSVSMTPTSSTVDSNCTLARDPRPFYATPTPIFTFSRSPTLRRSPRRKHSNDIFNTSAPISPVKFDSTRGVRAKPNNWEPQSRSISSASMNASPSNCSSTSANEFCREPYYTRSVRAGSLQNSINDLSFYLLGLPPTNNSSTFAKHLQPGSMRFSQASSAFADDPPLTSDTRTPTLYSMLRSGSSHSTVPRPKVNMLRSSNAFY</sequence>
<dbReference type="InterPro" id="IPR016130">
    <property type="entry name" value="Tyr_Pase_AS"/>
</dbReference>
<reference evidence="9" key="1">
    <citation type="submission" date="2019-07" db="EMBL/GenBank/DDBJ databases">
        <title>Annotation for the trematode Paragonimus miyazaki's.</title>
        <authorList>
            <person name="Choi Y.-J."/>
        </authorList>
    </citation>
    <scope>NUCLEOTIDE SEQUENCE</scope>
    <source>
        <strain evidence="9">Japan</strain>
    </source>
</reference>
<feature type="region of interest" description="Disordered" evidence="5">
    <location>
        <begin position="666"/>
        <end position="698"/>
    </location>
</feature>
<feature type="region of interest" description="Disordered" evidence="5">
    <location>
        <begin position="705"/>
        <end position="724"/>
    </location>
</feature>
<keyword evidence="4" id="KW-0904">Protein phosphatase</keyword>
<dbReference type="EC" id="3.1.3.48" evidence="2"/>
<comment type="similarity">
    <text evidence="1">Belongs to the protein-tyrosine phosphatase family. Non-receptor class CDC14 subfamily.</text>
</comment>
<dbReference type="FunFam" id="3.90.190.10:FF:000006">
    <property type="entry name" value="Dual specificity protein phosphatase CDC14B"/>
    <property type="match status" value="1"/>
</dbReference>
<dbReference type="CDD" id="cd14499">
    <property type="entry name" value="CDC14_C"/>
    <property type="match status" value="1"/>
</dbReference>
<evidence type="ECO:0000313" key="9">
    <source>
        <dbReference type="EMBL" id="KAF7233210.1"/>
    </source>
</evidence>